<dbReference type="Gene3D" id="1.20.1290.10">
    <property type="entry name" value="AhpD-like"/>
    <property type="match status" value="1"/>
</dbReference>
<dbReference type="EMBL" id="JACDQQ010002678">
    <property type="protein sequence ID" value="MBA0088789.1"/>
    <property type="molecule type" value="Genomic_DNA"/>
</dbReference>
<gene>
    <name evidence="1" type="ORF">HRJ53_27685</name>
</gene>
<dbReference type="PANTHER" id="PTHR34846:SF10">
    <property type="entry name" value="CYTOPLASMIC PROTEIN"/>
    <property type="match status" value="1"/>
</dbReference>
<evidence type="ECO:0000313" key="1">
    <source>
        <dbReference type="EMBL" id="MBA0088789.1"/>
    </source>
</evidence>
<dbReference type="PANTHER" id="PTHR34846">
    <property type="entry name" value="4-CARBOXYMUCONOLACTONE DECARBOXYLASE FAMILY PROTEIN (AFU_ORTHOLOGUE AFUA_6G11590)"/>
    <property type="match status" value="1"/>
</dbReference>
<name>A0A7V8NWH8_9BACT</name>
<organism evidence="1 2">
    <name type="scientific">Candidatus Acidiferrum panamense</name>
    <dbReference type="NCBI Taxonomy" id="2741543"/>
    <lineage>
        <taxon>Bacteria</taxon>
        <taxon>Pseudomonadati</taxon>
        <taxon>Acidobacteriota</taxon>
        <taxon>Terriglobia</taxon>
        <taxon>Candidatus Acidiferrales</taxon>
        <taxon>Candidatus Acidiferrum</taxon>
    </lineage>
</organism>
<reference evidence="1" key="1">
    <citation type="submission" date="2020-06" db="EMBL/GenBank/DDBJ databases">
        <title>Legume-microbial interactions unlock mineral nutrients during tropical forest succession.</title>
        <authorList>
            <person name="Epihov D.Z."/>
        </authorList>
    </citation>
    <scope>NUCLEOTIDE SEQUENCE [LARGE SCALE GENOMIC DNA]</scope>
    <source>
        <strain evidence="1">Pan2503</strain>
    </source>
</reference>
<dbReference type="AlphaFoldDB" id="A0A7V8NWH8"/>
<evidence type="ECO:0000313" key="2">
    <source>
        <dbReference type="Proteomes" id="UP000567293"/>
    </source>
</evidence>
<sequence>MDIGSAVSRTNGISREKIEALGDYATSPFFSETEKLVLEYADAMTETPVEVSDGLFSKLRAKFTDSQLVELTATLAWENYRARFDHAFGVEAEGFTKGSYCAMPVGAAWKSRAARP</sequence>
<dbReference type="Proteomes" id="UP000567293">
    <property type="component" value="Unassembled WGS sequence"/>
</dbReference>
<accession>A0A7V8NWH8</accession>
<keyword evidence="2" id="KW-1185">Reference proteome</keyword>
<comment type="caution">
    <text evidence="1">The sequence shown here is derived from an EMBL/GenBank/DDBJ whole genome shotgun (WGS) entry which is preliminary data.</text>
</comment>
<proteinExistence type="predicted"/>
<dbReference type="InterPro" id="IPR029032">
    <property type="entry name" value="AhpD-like"/>
</dbReference>
<protein>
    <submittedName>
        <fullName evidence="1">Carboxymuconolactone decarboxylase family protein</fullName>
    </submittedName>
</protein>
<dbReference type="SUPFAM" id="SSF69118">
    <property type="entry name" value="AhpD-like"/>
    <property type="match status" value="1"/>
</dbReference>